<dbReference type="EMBL" id="JNFF01000024">
    <property type="protein sequence ID" value="KEQ30890.1"/>
    <property type="molecule type" value="Genomic_DNA"/>
</dbReference>
<keyword evidence="1" id="KW-0732">Signal</keyword>
<name>A0A081PJL7_9SPHI</name>
<organism evidence="2 3">
    <name type="scientific">Pedobacter antarcticus 4BY</name>
    <dbReference type="NCBI Taxonomy" id="1358423"/>
    <lineage>
        <taxon>Bacteria</taxon>
        <taxon>Pseudomonadati</taxon>
        <taxon>Bacteroidota</taxon>
        <taxon>Sphingobacteriia</taxon>
        <taxon>Sphingobacteriales</taxon>
        <taxon>Sphingobacteriaceae</taxon>
        <taxon>Pedobacter</taxon>
    </lineage>
</organism>
<dbReference type="Proteomes" id="UP000028007">
    <property type="component" value="Unassembled WGS sequence"/>
</dbReference>
<evidence type="ECO:0000256" key="1">
    <source>
        <dbReference type="SAM" id="SignalP"/>
    </source>
</evidence>
<dbReference type="RefSeq" id="WP_037438817.1">
    <property type="nucleotide sequence ID" value="NZ_JNFF01000024.1"/>
</dbReference>
<protein>
    <recommendedName>
        <fullName evidence="4">DUF4412 domain-containing protein</fullName>
    </recommendedName>
</protein>
<sequence>MKNLVLSTFLLLFYFSSPAQKKSETNLIPSWKISYNLDYGTPAIESKDTPGDTEKDLLLKLSAALSGSAEGESPLTCYISNTYIRVEQMGLGGGITLADKRDTLSYMLDTLEKTVTSYPAEMPNLQIQELGDSVAVLSTDDLRIHLTADTMTIAGMHCKKAVFQHPEKEEYKINVWYTTELPTLYWQKYSYLKAVPGCALAITTKSGNLEIGIKAQRIEKLDIPEKFFLPPADYTLNTYTF</sequence>
<feature type="signal peptide" evidence="1">
    <location>
        <begin position="1"/>
        <end position="21"/>
    </location>
</feature>
<reference evidence="2 3" key="1">
    <citation type="journal article" date="1992" name="Int. J. Syst. Bacteriol.">
        <title>Sphingobacterium antarcticus sp. nov. a Psychrotrophic Bacterium from the Soils of Schirmacher Oasis, Antarctica.</title>
        <authorList>
            <person name="Shivaji S."/>
            <person name="Ray M.K."/>
            <person name="Rao N.S."/>
            <person name="Saiserr L."/>
            <person name="Jagannadham M.V."/>
            <person name="Kumar G.S."/>
            <person name="Reddy G."/>
            <person name="Bhargava P.M."/>
        </authorList>
    </citation>
    <scope>NUCLEOTIDE SEQUENCE [LARGE SCALE GENOMIC DNA]</scope>
    <source>
        <strain evidence="2 3">4BY</strain>
    </source>
</reference>
<proteinExistence type="predicted"/>
<gene>
    <name evidence="2" type="ORF">N180_12575</name>
</gene>
<evidence type="ECO:0008006" key="4">
    <source>
        <dbReference type="Google" id="ProtNLM"/>
    </source>
</evidence>
<dbReference type="OrthoDB" id="753358at2"/>
<evidence type="ECO:0000313" key="3">
    <source>
        <dbReference type="Proteomes" id="UP000028007"/>
    </source>
</evidence>
<dbReference type="AlphaFoldDB" id="A0A081PJL7"/>
<accession>A0A081PJL7</accession>
<keyword evidence="3" id="KW-1185">Reference proteome</keyword>
<comment type="caution">
    <text evidence="2">The sequence shown here is derived from an EMBL/GenBank/DDBJ whole genome shotgun (WGS) entry which is preliminary data.</text>
</comment>
<feature type="chain" id="PRO_5001761889" description="DUF4412 domain-containing protein" evidence="1">
    <location>
        <begin position="22"/>
        <end position="241"/>
    </location>
</feature>
<evidence type="ECO:0000313" key="2">
    <source>
        <dbReference type="EMBL" id="KEQ30890.1"/>
    </source>
</evidence>